<keyword evidence="3" id="KW-1185">Reference proteome</keyword>
<organism evidence="2 3">
    <name type="scientific">Favolaschia claudopus</name>
    <dbReference type="NCBI Taxonomy" id="2862362"/>
    <lineage>
        <taxon>Eukaryota</taxon>
        <taxon>Fungi</taxon>
        <taxon>Dikarya</taxon>
        <taxon>Basidiomycota</taxon>
        <taxon>Agaricomycotina</taxon>
        <taxon>Agaricomycetes</taxon>
        <taxon>Agaricomycetidae</taxon>
        <taxon>Agaricales</taxon>
        <taxon>Marasmiineae</taxon>
        <taxon>Mycenaceae</taxon>
        <taxon>Favolaschia</taxon>
    </lineage>
</organism>
<dbReference type="EMBL" id="JAWWNJ010000076">
    <property type="protein sequence ID" value="KAK7006491.1"/>
    <property type="molecule type" value="Genomic_DNA"/>
</dbReference>
<dbReference type="Proteomes" id="UP001362999">
    <property type="component" value="Unassembled WGS sequence"/>
</dbReference>
<feature type="signal peptide" evidence="1">
    <location>
        <begin position="1"/>
        <end position="19"/>
    </location>
</feature>
<comment type="caution">
    <text evidence="2">The sequence shown here is derived from an EMBL/GenBank/DDBJ whole genome shotgun (WGS) entry which is preliminary data.</text>
</comment>
<evidence type="ECO:0000313" key="2">
    <source>
        <dbReference type="EMBL" id="KAK7006491.1"/>
    </source>
</evidence>
<keyword evidence="1" id="KW-0732">Signal</keyword>
<dbReference type="AlphaFoldDB" id="A0AAW0ABV6"/>
<evidence type="ECO:0000313" key="3">
    <source>
        <dbReference type="Proteomes" id="UP001362999"/>
    </source>
</evidence>
<proteinExistence type="predicted"/>
<name>A0AAW0ABV6_9AGAR</name>
<feature type="chain" id="PRO_5043508284" evidence="1">
    <location>
        <begin position="20"/>
        <end position="394"/>
    </location>
</feature>
<evidence type="ECO:0000256" key="1">
    <source>
        <dbReference type="SAM" id="SignalP"/>
    </source>
</evidence>
<protein>
    <submittedName>
        <fullName evidence="2">Uncharacterized protein</fullName>
    </submittedName>
</protein>
<reference evidence="2 3" key="1">
    <citation type="journal article" date="2024" name="J Genomics">
        <title>Draft genome sequencing and assembly of Favolaschia claudopus CIRM-BRFM 2984 isolated from oak limbs.</title>
        <authorList>
            <person name="Navarro D."/>
            <person name="Drula E."/>
            <person name="Chaduli D."/>
            <person name="Cazenave R."/>
            <person name="Ahrendt S."/>
            <person name="Wang J."/>
            <person name="Lipzen A."/>
            <person name="Daum C."/>
            <person name="Barry K."/>
            <person name="Grigoriev I.V."/>
            <person name="Favel A."/>
            <person name="Rosso M.N."/>
            <person name="Martin F."/>
        </authorList>
    </citation>
    <scope>NUCLEOTIDE SEQUENCE [LARGE SCALE GENOMIC DNA]</scope>
    <source>
        <strain evidence="2 3">CIRM-BRFM 2984</strain>
    </source>
</reference>
<accession>A0AAW0ABV6</accession>
<sequence>MINATVTVLALVQPLGASATLRTIPQRMHSPLIHRDTPRTALTPAFTPAAPHRIQQHLAADTILMIYIPFQITGFNLVSGSMASPRPHRHVRCVRRHRSSYLAATMPCFSLWIDIKVRTSRSPPNRTSLSFIALFMRCYPSSFPDLRKNPREESTRRSSALAFSLVRLIVAGVIISPPTSALICRIFSEVLQVNRDTQAMSTSTLSAHYPTTLQNNRACRHRSLAPHIQLVLRQSTTHRTTPQPQYFSHQIPYFSALFPDVSATRPLEAAESADSAANSDARLISSGSRRMKVTICYKFVLATPSLELTHIPPTLLDADYNICIFELLIFMINLQFNSGAVDSDLCKPPHPWMHTTQAGTGVSQQSVIAGEHSSSSLEHFIPRRISAFADPRKM</sequence>
<gene>
    <name evidence="2" type="ORF">R3P38DRAFT_3367068</name>
</gene>